<gene>
    <name evidence="5" type="ORF">SAMN05660841_04137</name>
</gene>
<dbReference type="InterPro" id="IPR036278">
    <property type="entry name" value="Sialidase_sf"/>
</dbReference>
<keyword evidence="1" id="KW-0602">Photosynthesis</keyword>
<evidence type="ECO:0000256" key="2">
    <source>
        <dbReference type="ARBA" id="ARBA00023276"/>
    </source>
</evidence>
<feature type="domain" description="Photosynthesis system II assembly factor Ycf48/Hcf136-like" evidence="4">
    <location>
        <begin position="77"/>
        <end position="159"/>
    </location>
</feature>
<dbReference type="RefSeq" id="WP_079645764.1">
    <property type="nucleotide sequence ID" value="NZ_FUZF01000027.1"/>
</dbReference>
<name>A0A1T5GK27_9SPHI</name>
<sequence length="336" mass="36350">MKITISLIAGALGILTTSAAQTFVPLVENKPSSFRGLATYGKEIVWVSGSKGTVGYSSDKGKSWHWVNPVGYENIDFRDIAVINKKEALIMGVGSPAIVLKTKDAGKTWTKVYEDNRPEIFLDDLTFDGKTGYILGDPIDGAFQLLKTTDKGNSWKDVSNEFILFADSGEAAFAASGSSMKQWKNHLYIGTGGKYASFFDFNPKALRVDKYDCPILSGKASAGIFAIDFINPNTGIAVGGDYLSDQDNSNSILLTNDAGKNWVRPNTPVQGYRSDVCYITENIVLATGTSGTDISYDGGMNWKNISQDSFNTISKSPDGKTIYLTGSNGNISRLIL</sequence>
<dbReference type="EMBL" id="FUZF01000027">
    <property type="protein sequence ID" value="SKC08824.1"/>
    <property type="molecule type" value="Genomic_DNA"/>
</dbReference>
<keyword evidence="3" id="KW-0732">Signal</keyword>
<dbReference type="PANTHER" id="PTHR47199">
    <property type="entry name" value="PHOTOSYSTEM II STABILITY/ASSEMBLY FACTOR HCF136, CHLOROPLASTIC"/>
    <property type="match status" value="1"/>
</dbReference>
<reference evidence="6" key="1">
    <citation type="submission" date="2017-02" db="EMBL/GenBank/DDBJ databases">
        <authorList>
            <person name="Varghese N."/>
            <person name="Submissions S."/>
        </authorList>
    </citation>
    <scope>NUCLEOTIDE SEQUENCE [LARGE SCALE GENOMIC DNA]</scope>
    <source>
        <strain evidence="6">DSM 24091</strain>
    </source>
</reference>
<keyword evidence="2" id="KW-0604">Photosystem II</keyword>
<evidence type="ECO:0000313" key="6">
    <source>
        <dbReference type="Proteomes" id="UP000190150"/>
    </source>
</evidence>
<dbReference type="Proteomes" id="UP000190150">
    <property type="component" value="Unassembled WGS sequence"/>
</dbReference>
<dbReference type="OrthoDB" id="9813892at2"/>
<accession>A0A1T5GK27</accession>
<protein>
    <recommendedName>
        <fullName evidence="4">Photosynthesis system II assembly factor Ycf48/Hcf136-like domain-containing protein</fullName>
    </recommendedName>
</protein>
<keyword evidence="6" id="KW-1185">Reference proteome</keyword>
<dbReference type="STRING" id="1513896.SAMN05660841_04137"/>
<organism evidence="5 6">
    <name type="scientific">Sphingobacterium nematocida</name>
    <dbReference type="NCBI Taxonomy" id="1513896"/>
    <lineage>
        <taxon>Bacteria</taxon>
        <taxon>Pseudomonadati</taxon>
        <taxon>Bacteroidota</taxon>
        <taxon>Sphingobacteriia</taxon>
        <taxon>Sphingobacteriales</taxon>
        <taxon>Sphingobacteriaceae</taxon>
        <taxon>Sphingobacterium</taxon>
    </lineage>
</organism>
<evidence type="ECO:0000256" key="1">
    <source>
        <dbReference type="ARBA" id="ARBA00022531"/>
    </source>
</evidence>
<evidence type="ECO:0000259" key="4">
    <source>
        <dbReference type="Pfam" id="PF14870"/>
    </source>
</evidence>
<dbReference type="PANTHER" id="PTHR47199:SF2">
    <property type="entry name" value="PHOTOSYSTEM II STABILITY_ASSEMBLY FACTOR HCF136, CHLOROPLASTIC"/>
    <property type="match status" value="1"/>
</dbReference>
<feature type="signal peptide" evidence="3">
    <location>
        <begin position="1"/>
        <end position="22"/>
    </location>
</feature>
<dbReference type="InterPro" id="IPR028203">
    <property type="entry name" value="PSII_CF48-like_dom"/>
</dbReference>
<dbReference type="SUPFAM" id="SSF50939">
    <property type="entry name" value="Sialidases"/>
    <property type="match status" value="1"/>
</dbReference>
<proteinExistence type="predicted"/>
<evidence type="ECO:0000313" key="5">
    <source>
        <dbReference type="EMBL" id="SKC08824.1"/>
    </source>
</evidence>
<feature type="chain" id="PRO_5010556991" description="Photosynthesis system II assembly factor Ycf48/Hcf136-like domain-containing protein" evidence="3">
    <location>
        <begin position="23"/>
        <end position="336"/>
    </location>
</feature>
<dbReference type="AlphaFoldDB" id="A0A1T5GK27"/>
<evidence type="ECO:0000256" key="3">
    <source>
        <dbReference type="SAM" id="SignalP"/>
    </source>
</evidence>
<dbReference type="InterPro" id="IPR015943">
    <property type="entry name" value="WD40/YVTN_repeat-like_dom_sf"/>
</dbReference>
<dbReference type="GO" id="GO:0009523">
    <property type="term" value="C:photosystem II"/>
    <property type="evidence" value="ECO:0007669"/>
    <property type="project" value="UniProtKB-KW"/>
</dbReference>
<dbReference type="GO" id="GO:0015979">
    <property type="term" value="P:photosynthesis"/>
    <property type="evidence" value="ECO:0007669"/>
    <property type="project" value="UniProtKB-KW"/>
</dbReference>
<dbReference type="Pfam" id="PF14870">
    <property type="entry name" value="PSII_BNR"/>
    <property type="match status" value="1"/>
</dbReference>
<dbReference type="Gene3D" id="2.130.10.10">
    <property type="entry name" value="YVTN repeat-like/Quinoprotein amine dehydrogenase"/>
    <property type="match status" value="2"/>
</dbReference>